<evidence type="ECO:0000313" key="4">
    <source>
        <dbReference type="Proteomes" id="UP000185999"/>
    </source>
</evidence>
<feature type="transmembrane region" description="Helical" evidence="1">
    <location>
        <begin position="28"/>
        <end position="49"/>
    </location>
</feature>
<keyword evidence="1" id="KW-0812">Transmembrane</keyword>
<keyword evidence="1" id="KW-0472">Membrane</keyword>
<proteinExistence type="predicted"/>
<feature type="domain" description="Urease accessory protein UreH-like transmembrane" evidence="2">
    <location>
        <begin position="1"/>
        <end position="161"/>
    </location>
</feature>
<evidence type="ECO:0000256" key="1">
    <source>
        <dbReference type="SAM" id="Phobius"/>
    </source>
</evidence>
<name>A0A1N7KKP6_9GAMM</name>
<evidence type="ECO:0000313" key="3">
    <source>
        <dbReference type="EMBL" id="SIS62086.1"/>
    </source>
</evidence>
<dbReference type="STRING" id="619304.SAMN05421760_102519"/>
<evidence type="ECO:0000259" key="2">
    <source>
        <dbReference type="Pfam" id="PF13386"/>
    </source>
</evidence>
<dbReference type="PANTHER" id="PTHR42208:SF1">
    <property type="entry name" value="HEAVY METAL TRANSPORTER"/>
    <property type="match status" value="1"/>
</dbReference>
<dbReference type="Pfam" id="PF13386">
    <property type="entry name" value="DsbD_2"/>
    <property type="match status" value="1"/>
</dbReference>
<reference evidence="4" key="1">
    <citation type="submission" date="2017-01" db="EMBL/GenBank/DDBJ databases">
        <authorList>
            <person name="Varghese N."/>
            <person name="Submissions S."/>
        </authorList>
    </citation>
    <scope>NUCLEOTIDE SEQUENCE [LARGE SCALE GENOMIC DNA]</scope>
    <source>
        <strain evidence="4">DSM 22306</strain>
    </source>
</reference>
<feature type="transmembrane region" description="Helical" evidence="1">
    <location>
        <begin position="82"/>
        <end position="104"/>
    </location>
</feature>
<sequence>MGRLISYALAGALVGSIGILVKDSTLAIVLRTLAGLLLITMGLYVAQWWKGLVHVEKLGSKLWSVIRPATSKLLPVKNVKQALLLGFFWGWLPCGLVYSTLIWAATAQDALQSSSLMFAFGIGTLPAMLTTGLLAKQVKTLLANRNVQHLAGLLIILFGFYTIPFQAIISL</sequence>
<dbReference type="AlphaFoldDB" id="A0A1N7KKP6"/>
<keyword evidence="4" id="KW-1185">Reference proteome</keyword>
<protein>
    <recommendedName>
        <fullName evidence="2">Urease accessory protein UreH-like transmembrane domain-containing protein</fullName>
    </recommendedName>
</protein>
<gene>
    <name evidence="3" type="ORF">SAMN05421760_102519</name>
</gene>
<dbReference type="EMBL" id="FTOE01000002">
    <property type="protein sequence ID" value="SIS62086.1"/>
    <property type="molecule type" value="Genomic_DNA"/>
</dbReference>
<feature type="transmembrane region" description="Helical" evidence="1">
    <location>
        <begin position="116"/>
        <end position="135"/>
    </location>
</feature>
<dbReference type="Proteomes" id="UP000185999">
    <property type="component" value="Unassembled WGS sequence"/>
</dbReference>
<dbReference type="PANTHER" id="PTHR42208">
    <property type="entry name" value="HEAVY METAL TRANSPORTER-RELATED"/>
    <property type="match status" value="1"/>
</dbReference>
<dbReference type="InterPro" id="IPR039447">
    <property type="entry name" value="UreH-like_TM_dom"/>
</dbReference>
<keyword evidence="1" id="KW-1133">Transmembrane helix</keyword>
<feature type="transmembrane region" description="Helical" evidence="1">
    <location>
        <begin position="147"/>
        <end position="169"/>
    </location>
</feature>
<organism evidence="3 4">
    <name type="scientific">Neptunomonas antarctica</name>
    <dbReference type="NCBI Taxonomy" id="619304"/>
    <lineage>
        <taxon>Bacteria</taxon>
        <taxon>Pseudomonadati</taxon>
        <taxon>Pseudomonadota</taxon>
        <taxon>Gammaproteobacteria</taxon>
        <taxon>Oceanospirillales</taxon>
        <taxon>Oceanospirillaceae</taxon>
        <taxon>Neptunomonas</taxon>
    </lineage>
</organism>
<accession>A0A1N7KKP6</accession>